<dbReference type="STRING" id="1408250.Q760_09380"/>
<evidence type="ECO:0000256" key="1">
    <source>
        <dbReference type="SAM" id="MobiDB-lite"/>
    </source>
</evidence>
<sequence length="133" mass="13138">MTTRGARPRAPAVPHHAGDDAVTGGRTLGAQAVPGARLAPPDDIVGGMSMAAPFLPHGEPEPGVPAADPGAGAPPAAEGFGVEAEEPDRVPDGDAEAADAGTDVATADADALRPGTLDDPPFRTPDPGELQGR</sequence>
<protein>
    <submittedName>
        <fullName evidence="2">Uncharacterized protein</fullName>
    </submittedName>
</protein>
<reference evidence="2 3" key="1">
    <citation type="submission" date="2013-10" db="EMBL/GenBank/DDBJ databases">
        <authorList>
            <person name="Wang G."/>
            <person name="Zhuang W."/>
        </authorList>
    </citation>
    <scope>NUCLEOTIDE SEQUENCE [LARGE SCALE GENOMIC DNA]</scope>
    <source>
        <strain evidence="2 3">DSM 20118</strain>
    </source>
</reference>
<name>A0A0A0BB35_9CELL</name>
<comment type="caution">
    <text evidence="2">The sequence shown here is derived from an EMBL/GenBank/DDBJ whole genome shotgun (WGS) entry which is preliminary data.</text>
</comment>
<feature type="compositionally biased region" description="Low complexity" evidence="1">
    <location>
        <begin position="64"/>
        <end position="82"/>
    </location>
</feature>
<dbReference type="AlphaFoldDB" id="A0A0A0BB35"/>
<keyword evidence="3" id="KW-1185">Reference proteome</keyword>
<evidence type="ECO:0000313" key="2">
    <source>
        <dbReference type="EMBL" id="KGM03099.1"/>
    </source>
</evidence>
<accession>A0A0A0BB35</accession>
<dbReference type="Proteomes" id="UP000029833">
    <property type="component" value="Unassembled WGS sequence"/>
</dbReference>
<proteinExistence type="predicted"/>
<dbReference type="EMBL" id="AXNT01000024">
    <property type="protein sequence ID" value="KGM03099.1"/>
    <property type="molecule type" value="Genomic_DNA"/>
</dbReference>
<feature type="compositionally biased region" description="Low complexity" evidence="1">
    <location>
        <begin position="98"/>
        <end position="109"/>
    </location>
</feature>
<feature type="region of interest" description="Disordered" evidence="1">
    <location>
        <begin position="1"/>
        <end position="133"/>
    </location>
</feature>
<organism evidence="2 3">
    <name type="scientific">Cellulomonas cellasea DSM 20118</name>
    <dbReference type="NCBI Taxonomy" id="1408250"/>
    <lineage>
        <taxon>Bacteria</taxon>
        <taxon>Bacillati</taxon>
        <taxon>Actinomycetota</taxon>
        <taxon>Actinomycetes</taxon>
        <taxon>Micrococcales</taxon>
        <taxon>Cellulomonadaceae</taxon>
        <taxon>Cellulomonas</taxon>
    </lineage>
</organism>
<feature type="compositionally biased region" description="Low complexity" evidence="1">
    <location>
        <begin position="1"/>
        <end position="15"/>
    </location>
</feature>
<gene>
    <name evidence="2" type="ORF">Q760_09380</name>
</gene>
<evidence type="ECO:0000313" key="3">
    <source>
        <dbReference type="Proteomes" id="UP000029833"/>
    </source>
</evidence>